<evidence type="ECO:0000256" key="2">
    <source>
        <dbReference type="ARBA" id="ARBA00012438"/>
    </source>
</evidence>
<dbReference type="PRINTS" id="PR00344">
    <property type="entry name" value="BCTRLSENSOR"/>
</dbReference>
<dbReference type="Gene3D" id="1.10.287.130">
    <property type="match status" value="1"/>
</dbReference>
<dbReference type="PROSITE" id="PS50109">
    <property type="entry name" value="HIS_KIN"/>
    <property type="match status" value="1"/>
</dbReference>
<dbReference type="InterPro" id="IPR004358">
    <property type="entry name" value="Sig_transdc_His_kin-like_C"/>
</dbReference>
<keyword evidence="13" id="KW-1185">Reference proteome</keyword>
<dbReference type="SUPFAM" id="SSF52172">
    <property type="entry name" value="CheY-like"/>
    <property type="match status" value="1"/>
</dbReference>
<keyword evidence="12" id="KW-0418">Kinase</keyword>
<evidence type="ECO:0000259" key="11">
    <source>
        <dbReference type="PROSITE" id="PS50110"/>
    </source>
</evidence>
<evidence type="ECO:0000259" key="10">
    <source>
        <dbReference type="PROSITE" id="PS50109"/>
    </source>
</evidence>
<dbReference type="Pfam" id="PF00072">
    <property type="entry name" value="Response_reg"/>
    <property type="match status" value="1"/>
</dbReference>
<dbReference type="InterPro" id="IPR036097">
    <property type="entry name" value="HisK_dim/P_sf"/>
</dbReference>
<dbReference type="PROSITE" id="PS00041">
    <property type="entry name" value="HTH_ARAC_FAMILY_1"/>
    <property type="match status" value="1"/>
</dbReference>
<evidence type="ECO:0000256" key="6">
    <source>
        <dbReference type="ARBA" id="ARBA00023163"/>
    </source>
</evidence>
<dbReference type="InterPro" id="IPR011006">
    <property type="entry name" value="CheY-like_superfamily"/>
</dbReference>
<dbReference type="InterPro" id="IPR018060">
    <property type="entry name" value="HTH_AraC"/>
</dbReference>
<dbReference type="SUPFAM" id="SSF47384">
    <property type="entry name" value="Homodimeric domain of signal transducing histidine kinase"/>
    <property type="match status" value="1"/>
</dbReference>
<feature type="domain" description="Histidine kinase" evidence="10">
    <location>
        <begin position="842"/>
        <end position="1055"/>
    </location>
</feature>
<keyword evidence="12" id="KW-0808">Transferase</keyword>
<dbReference type="Pfam" id="PF12833">
    <property type="entry name" value="HTH_18"/>
    <property type="match status" value="1"/>
</dbReference>
<dbReference type="InterPro" id="IPR001789">
    <property type="entry name" value="Sig_transdc_resp-reg_receiver"/>
</dbReference>
<dbReference type="EMBL" id="NPJF01000030">
    <property type="protein sequence ID" value="OYP55196.1"/>
    <property type="molecule type" value="Genomic_DNA"/>
</dbReference>
<evidence type="ECO:0000259" key="9">
    <source>
        <dbReference type="PROSITE" id="PS01124"/>
    </source>
</evidence>
<dbReference type="SUPFAM" id="SSF55874">
    <property type="entry name" value="ATPase domain of HSP90 chaperone/DNA topoisomerase II/histidine kinase"/>
    <property type="match status" value="1"/>
</dbReference>
<feature type="transmembrane region" description="Helical" evidence="8">
    <location>
        <begin position="799"/>
        <end position="820"/>
    </location>
</feature>
<dbReference type="EC" id="2.7.13.3" evidence="2"/>
<dbReference type="InterPro" id="IPR003594">
    <property type="entry name" value="HATPase_dom"/>
</dbReference>
<dbReference type="InterPro" id="IPR005467">
    <property type="entry name" value="His_kinase_dom"/>
</dbReference>
<dbReference type="PANTHER" id="PTHR43547">
    <property type="entry name" value="TWO-COMPONENT HISTIDINE KINASE"/>
    <property type="match status" value="1"/>
</dbReference>
<sequence length="1355" mass="156253">MKKYISIILLLFITMIVMAESFPYRLMPILRTMPSEELHCLFMDQQGMMWMGTNVGLKSYDGYTVKSYVSNAFTPKILPNNNILCIEEDHNDHLWIGTRGGLVRMDKKTGKFKTYFLPKENQRVIYTLYIDRKGRLWIGTDNGVTYYDAQNDSFHNYTTQNSWVITPSGKKIRQFIGSVKTFTEDNDGVLYLGTWSNGLYRMKPNSNIFYAYPPINNKNSVYSLVFDHKKRLWVGSWGEGMQRLNHPERIQQPDIISYPYKTHDFDTYYHILEDTKQNMIWACSREGIALLDMNKPQEKWQKYTSLGHTRLDFCYCLLTDQNHNIWVGTMNYGIIPVNTNPTPFSRAQIDLNRAPFLINAINCIYTADGNTMWLGLNPYGLALYNRQTNTTLYNQDITGLENVPQNVLSTKISSIIKRDNGEIWLANGSFGVIIRYDNKPARVLSAPTTPYIADNFVNTLYQSRDHTMWIGQRSALSIVYPNGKGTILKIQEKGKDFSFVDVRNIIEDHHGDMWVSTDNEGIIRIRKNKQKGNQLQFHQYCQQNGNFAINDATACFEDSYHRLWAISASSGLFLYQAEQDRFISLNRKYHIDGECIYAINEDNKHHIWLTTNYGLVKLDFSHNASPIVTTYTEADGIGETFFPAGSTYKYQNELFWGQHNTILSLTPEKIDRTPEQQAHLILSDILIDDASLEELDSTKREEITTLTAQYCREITIPSTIRKISFNFSLLNYTDVEHNKYAYKLEGYDEHWQYLTNNKHRAIFQNLPSGNYKLHVRAMDNTGIWHDMGYELKVNVLPAWYASTGAKAIYLLLLLGIIYIIQKMYQRRIQDRNKANMNAFLTNITHELLTPLTVISAAIDQMKDKVPQLDDDYAIIQNNVKRLSRLFRQILEMRKSQAGKLRLQVSKGDIAAFVRQECENIGPMGVDRNNILKTQIPNSYTLAWFDPDKLDKIIYNLLSNAFKYNRPGGEVKVRLKLQAANIILEVEDQGIGIAKNKQKNLYSRFLDGDYRKVKTEGTGLGLAITNQLVRLHHGTITYESKQNVGTIFRVTLPIRKSDYTADEIDQTGIVAKKEGCINHNGDEKKQTEKMAIVIPPKPKRKTNYTILIVEDNLELLQLMQKILGNLYHIITAKNGSQAWNIIQKESLDLVISDIMMPIMDGLELTRLIKTNHDYQLIPVVLLTAKTTTEDKNKGLEAGADDFMNKPFSMEELKMRIANLLDNRKNIQRLIQETEDFKLNLHTNKHISNPDQIFINHVNRLIHDHIEDAEYGREQLAEDLNISSSTLYNRIKALTGKSIVEYITHIRMLKASEILTQQPRIHVVDLALMVGFNTPKYFSKCFKKEFGVSPKEYSKVE</sequence>
<feature type="modified residue" description="4-aspartylphosphate" evidence="7">
    <location>
        <position position="1152"/>
    </location>
</feature>
<dbReference type="InterPro" id="IPR011123">
    <property type="entry name" value="Y_Y_Y"/>
</dbReference>
<dbReference type="Pfam" id="PF02518">
    <property type="entry name" value="HATPase_c"/>
    <property type="match status" value="1"/>
</dbReference>
<gene>
    <name evidence="12" type="ORF">CIK91_06665</name>
</gene>
<comment type="caution">
    <text evidence="12">The sequence shown here is derived from an EMBL/GenBank/DDBJ whole genome shotgun (WGS) entry which is preliminary data.</text>
</comment>
<dbReference type="InterPro" id="IPR011110">
    <property type="entry name" value="Reg_prop"/>
</dbReference>
<comment type="catalytic activity">
    <reaction evidence="1">
        <text>ATP + protein L-histidine = ADP + protein N-phospho-L-histidine.</text>
        <dbReference type="EC" id="2.7.13.3"/>
    </reaction>
</comment>
<accession>A0ABX4EK89</accession>
<dbReference type="GO" id="GO:0016301">
    <property type="term" value="F:kinase activity"/>
    <property type="evidence" value="ECO:0007669"/>
    <property type="project" value="UniProtKB-KW"/>
</dbReference>
<evidence type="ECO:0000313" key="12">
    <source>
        <dbReference type="EMBL" id="OYP55196.1"/>
    </source>
</evidence>
<dbReference type="InterPro" id="IPR009057">
    <property type="entry name" value="Homeodomain-like_sf"/>
</dbReference>
<keyword evidence="8" id="KW-1133">Transmembrane helix</keyword>
<evidence type="ECO:0000256" key="1">
    <source>
        <dbReference type="ARBA" id="ARBA00000085"/>
    </source>
</evidence>
<evidence type="ECO:0000256" key="4">
    <source>
        <dbReference type="ARBA" id="ARBA00023015"/>
    </source>
</evidence>
<evidence type="ECO:0000256" key="5">
    <source>
        <dbReference type="ARBA" id="ARBA00023125"/>
    </source>
</evidence>
<dbReference type="RefSeq" id="WP_094448409.1">
    <property type="nucleotide sequence ID" value="NZ_CP091797.1"/>
</dbReference>
<dbReference type="Pfam" id="PF00512">
    <property type="entry name" value="HisKA"/>
    <property type="match status" value="1"/>
</dbReference>
<dbReference type="InterPro" id="IPR013783">
    <property type="entry name" value="Ig-like_fold"/>
</dbReference>
<dbReference type="Gene3D" id="3.40.50.2300">
    <property type="match status" value="1"/>
</dbReference>
<evidence type="ECO:0000256" key="3">
    <source>
        <dbReference type="ARBA" id="ARBA00022553"/>
    </source>
</evidence>
<reference evidence="12 13" key="1">
    <citation type="submission" date="2017-08" db="EMBL/GenBank/DDBJ databases">
        <title>Comparative genomics of non-oral Prevotella species.</title>
        <authorList>
            <person name="Accetto T."/>
            <person name="Nograsek B."/>
            <person name="Avgustin G."/>
        </authorList>
    </citation>
    <scope>NUCLEOTIDE SEQUENCE [LARGE SCALE GENOMIC DNA]</scope>
    <source>
        <strain evidence="12 13">TC1-1</strain>
    </source>
</reference>
<keyword evidence="8" id="KW-0812">Transmembrane</keyword>
<keyword evidence="5" id="KW-0238">DNA-binding</keyword>
<dbReference type="Gene3D" id="3.30.565.10">
    <property type="entry name" value="Histidine kinase-like ATPase, C-terminal domain"/>
    <property type="match status" value="1"/>
</dbReference>
<dbReference type="Gene3D" id="2.60.40.10">
    <property type="entry name" value="Immunoglobulins"/>
    <property type="match status" value="1"/>
</dbReference>
<dbReference type="SUPFAM" id="SSF63829">
    <property type="entry name" value="Calcium-dependent phosphotriesterase"/>
    <property type="match status" value="3"/>
</dbReference>
<dbReference type="InterPro" id="IPR003661">
    <property type="entry name" value="HisK_dim/P_dom"/>
</dbReference>
<organism evidence="12 13">
    <name type="scientific">Segatella bryantii</name>
    <name type="common">Prevotella bryantii</name>
    <dbReference type="NCBI Taxonomy" id="77095"/>
    <lineage>
        <taxon>Bacteria</taxon>
        <taxon>Pseudomonadati</taxon>
        <taxon>Bacteroidota</taxon>
        <taxon>Bacteroidia</taxon>
        <taxon>Bacteroidales</taxon>
        <taxon>Prevotellaceae</taxon>
        <taxon>Segatella</taxon>
    </lineage>
</organism>
<proteinExistence type="predicted"/>
<dbReference type="SMART" id="SM00387">
    <property type="entry name" value="HATPase_c"/>
    <property type="match status" value="1"/>
</dbReference>
<dbReference type="Gene3D" id="2.130.10.10">
    <property type="entry name" value="YVTN repeat-like/Quinoprotein amine dehydrogenase"/>
    <property type="match status" value="2"/>
</dbReference>
<dbReference type="PANTHER" id="PTHR43547:SF2">
    <property type="entry name" value="HYBRID SIGNAL TRANSDUCTION HISTIDINE KINASE C"/>
    <property type="match status" value="1"/>
</dbReference>
<name>A0ABX4EK89_SEGBR</name>
<dbReference type="PROSITE" id="PS50110">
    <property type="entry name" value="RESPONSE_REGULATORY"/>
    <property type="match status" value="1"/>
</dbReference>
<dbReference type="PROSITE" id="PS01124">
    <property type="entry name" value="HTH_ARAC_FAMILY_2"/>
    <property type="match status" value="1"/>
</dbReference>
<protein>
    <recommendedName>
        <fullName evidence="2">histidine kinase</fullName>
        <ecNumber evidence="2">2.7.13.3</ecNumber>
    </recommendedName>
</protein>
<dbReference type="SUPFAM" id="SSF46689">
    <property type="entry name" value="Homeodomain-like"/>
    <property type="match status" value="1"/>
</dbReference>
<dbReference type="InterPro" id="IPR018062">
    <property type="entry name" value="HTH_AraC-typ_CS"/>
</dbReference>
<evidence type="ECO:0000313" key="13">
    <source>
        <dbReference type="Proteomes" id="UP000216189"/>
    </source>
</evidence>
<dbReference type="Gene3D" id="1.10.10.60">
    <property type="entry name" value="Homeodomain-like"/>
    <property type="match status" value="2"/>
</dbReference>
<dbReference type="Pfam" id="PF07494">
    <property type="entry name" value="Reg_prop"/>
    <property type="match status" value="2"/>
</dbReference>
<feature type="domain" description="HTH araC/xylS-type" evidence="9">
    <location>
        <begin position="1254"/>
        <end position="1354"/>
    </location>
</feature>
<dbReference type="Proteomes" id="UP000216189">
    <property type="component" value="Unassembled WGS sequence"/>
</dbReference>
<evidence type="ECO:0000256" key="7">
    <source>
        <dbReference type="PROSITE-ProRule" id="PRU00169"/>
    </source>
</evidence>
<keyword evidence="8" id="KW-0472">Membrane</keyword>
<dbReference type="Pfam" id="PF07495">
    <property type="entry name" value="Y_Y_Y"/>
    <property type="match status" value="1"/>
</dbReference>
<dbReference type="SMART" id="SM00388">
    <property type="entry name" value="HisKA"/>
    <property type="match status" value="1"/>
</dbReference>
<dbReference type="InterPro" id="IPR036890">
    <property type="entry name" value="HATPase_C_sf"/>
</dbReference>
<dbReference type="SMART" id="SM00342">
    <property type="entry name" value="HTH_ARAC"/>
    <property type="match status" value="1"/>
</dbReference>
<dbReference type="GeneID" id="72478817"/>
<keyword evidence="4" id="KW-0805">Transcription regulation</keyword>
<keyword evidence="6" id="KW-0804">Transcription</keyword>
<dbReference type="SMART" id="SM00448">
    <property type="entry name" value="REC"/>
    <property type="match status" value="1"/>
</dbReference>
<dbReference type="CDD" id="cd00082">
    <property type="entry name" value="HisKA"/>
    <property type="match status" value="1"/>
</dbReference>
<evidence type="ECO:0000256" key="8">
    <source>
        <dbReference type="SAM" id="Phobius"/>
    </source>
</evidence>
<dbReference type="InterPro" id="IPR015943">
    <property type="entry name" value="WD40/YVTN_repeat-like_dom_sf"/>
</dbReference>
<feature type="domain" description="Response regulatory" evidence="11">
    <location>
        <begin position="1104"/>
        <end position="1219"/>
    </location>
</feature>
<keyword evidence="3 7" id="KW-0597">Phosphoprotein</keyword>